<sequence length="49" mass="6230">MGIRKHGKNKKHDRYKIEHRRERNKKRKADKREKKYAKNQVRREKQNET</sequence>
<feature type="region of interest" description="Disordered" evidence="1">
    <location>
        <begin position="1"/>
        <end position="49"/>
    </location>
</feature>
<feature type="compositionally biased region" description="Basic residues" evidence="1">
    <location>
        <begin position="22"/>
        <end position="37"/>
    </location>
</feature>
<dbReference type="AlphaFoldDB" id="A0A0F9D1F6"/>
<evidence type="ECO:0000313" key="2">
    <source>
        <dbReference type="EMBL" id="KKL55344.1"/>
    </source>
</evidence>
<name>A0A0F9D1F6_9ZZZZ</name>
<accession>A0A0F9D1F6</accession>
<protein>
    <submittedName>
        <fullName evidence="2">Uncharacterized protein</fullName>
    </submittedName>
</protein>
<comment type="caution">
    <text evidence="2">The sequence shown here is derived from an EMBL/GenBank/DDBJ whole genome shotgun (WGS) entry which is preliminary data.</text>
</comment>
<feature type="non-terminal residue" evidence="2">
    <location>
        <position position="49"/>
    </location>
</feature>
<gene>
    <name evidence="2" type="ORF">LCGC14_2256330</name>
</gene>
<feature type="compositionally biased region" description="Basic residues" evidence="1">
    <location>
        <begin position="1"/>
        <end position="14"/>
    </location>
</feature>
<evidence type="ECO:0000256" key="1">
    <source>
        <dbReference type="SAM" id="MobiDB-lite"/>
    </source>
</evidence>
<dbReference type="EMBL" id="LAZR01030871">
    <property type="protein sequence ID" value="KKL55344.1"/>
    <property type="molecule type" value="Genomic_DNA"/>
</dbReference>
<reference evidence="2" key="1">
    <citation type="journal article" date="2015" name="Nature">
        <title>Complex archaea that bridge the gap between prokaryotes and eukaryotes.</title>
        <authorList>
            <person name="Spang A."/>
            <person name="Saw J.H."/>
            <person name="Jorgensen S.L."/>
            <person name="Zaremba-Niedzwiedzka K."/>
            <person name="Martijn J."/>
            <person name="Lind A.E."/>
            <person name="van Eijk R."/>
            <person name="Schleper C."/>
            <person name="Guy L."/>
            <person name="Ettema T.J."/>
        </authorList>
    </citation>
    <scope>NUCLEOTIDE SEQUENCE</scope>
</reference>
<proteinExistence type="predicted"/>
<organism evidence="2">
    <name type="scientific">marine sediment metagenome</name>
    <dbReference type="NCBI Taxonomy" id="412755"/>
    <lineage>
        <taxon>unclassified sequences</taxon>
        <taxon>metagenomes</taxon>
        <taxon>ecological metagenomes</taxon>
    </lineage>
</organism>